<evidence type="ECO:0000259" key="20">
    <source>
        <dbReference type="Pfam" id="PF07715"/>
    </source>
</evidence>
<evidence type="ECO:0000313" key="21">
    <source>
        <dbReference type="EMBL" id="SNX43413.1"/>
    </source>
</evidence>
<dbReference type="Pfam" id="PF00593">
    <property type="entry name" value="TonB_dep_Rec_b-barrel"/>
    <property type="match status" value="1"/>
</dbReference>
<dbReference type="PROSITE" id="PS52016">
    <property type="entry name" value="TONB_DEPENDENT_REC_3"/>
    <property type="match status" value="1"/>
</dbReference>
<dbReference type="InterPro" id="IPR000531">
    <property type="entry name" value="Beta-barrel_TonB"/>
</dbReference>
<dbReference type="Proteomes" id="UP000219042">
    <property type="component" value="Unassembled WGS sequence"/>
</dbReference>
<evidence type="ECO:0000256" key="9">
    <source>
        <dbReference type="ARBA" id="ARBA00023065"/>
    </source>
</evidence>
<evidence type="ECO:0000256" key="16">
    <source>
        <dbReference type="RuleBase" id="RU003357"/>
    </source>
</evidence>
<evidence type="ECO:0000256" key="8">
    <source>
        <dbReference type="ARBA" id="ARBA00023004"/>
    </source>
</evidence>
<evidence type="ECO:0000256" key="10">
    <source>
        <dbReference type="ARBA" id="ARBA00023077"/>
    </source>
</evidence>
<name>A0A240E568_9GAMM</name>
<dbReference type="GO" id="GO:0038023">
    <property type="term" value="F:signaling receptor activity"/>
    <property type="evidence" value="ECO:0007669"/>
    <property type="project" value="InterPro"/>
</dbReference>
<organism evidence="21 22">
    <name type="scientific">Acinetobacter puyangensis</name>
    <dbReference type="NCBI Taxonomy" id="1096779"/>
    <lineage>
        <taxon>Bacteria</taxon>
        <taxon>Pseudomonadati</taxon>
        <taxon>Pseudomonadota</taxon>
        <taxon>Gammaproteobacteria</taxon>
        <taxon>Moraxellales</taxon>
        <taxon>Moraxellaceae</taxon>
        <taxon>Acinetobacter</taxon>
    </lineage>
</organism>
<keyword evidence="7 18" id="KW-0732">Signal</keyword>
<evidence type="ECO:0000256" key="14">
    <source>
        <dbReference type="PROSITE-ProRule" id="PRU01360"/>
    </source>
</evidence>
<evidence type="ECO:0000256" key="4">
    <source>
        <dbReference type="ARBA" id="ARBA00022452"/>
    </source>
</evidence>
<proteinExistence type="inferred from homology"/>
<keyword evidence="3 14" id="KW-0813">Transport</keyword>
<dbReference type="InterPro" id="IPR012910">
    <property type="entry name" value="Plug_dom"/>
</dbReference>
<evidence type="ECO:0000313" key="22">
    <source>
        <dbReference type="Proteomes" id="UP000219042"/>
    </source>
</evidence>
<accession>A0A240E568</accession>
<keyword evidence="13 14" id="KW-0998">Cell outer membrane</keyword>
<evidence type="ECO:0000256" key="12">
    <source>
        <dbReference type="ARBA" id="ARBA00023170"/>
    </source>
</evidence>
<dbReference type="InterPro" id="IPR039426">
    <property type="entry name" value="TonB-dep_rcpt-like"/>
</dbReference>
<keyword evidence="10 16" id="KW-0798">TonB box</keyword>
<evidence type="ECO:0000256" key="18">
    <source>
        <dbReference type="SAM" id="SignalP"/>
    </source>
</evidence>
<feature type="region of interest" description="Disordered" evidence="17">
    <location>
        <begin position="55"/>
        <end position="74"/>
    </location>
</feature>
<evidence type="ECO:0000256" key="6">
    <source>
        <dbReference type="ARBA" id="ARBA00022692"/>
    </source>
</evidence>
<dbReference type="GO" id="GO:0015891">
    <property type="term" value="P:siderophore transport"/>
    <property type="evidence" value="ECO:0007669"/>
    <property type="project" value="InterPro"/>
</dbReference>
<feature type="short sequence motif" description="TonB C-terminal box" evidence="15">
    <location>
        <begin position="695"/>
        <end position="712"/>
    </location>
</feature>
<sequence length="712" mass="80337">MCNKTTSHSKPIPRLNLLSSLITLTLLPTLAIAAEEDRQQLPTIVVNAQKSNITEGTGSYTADSSNTSTKLDLSPRETPQNIKILTREYLDDTNITTFQELISNITGVYLNRTDERINPISRGFETNYYLFDGVPTAGYYANLDPDLTIYDRVEVIKGANGLMTGAGSPAMGLNLIRKRANAKELTGSLNVSIGSWNKYSSSVDLSFPINSDGSIRGRTVVKYQDEDSFMDKYHKMQETAYAVVDMDLTDSTYLSIAASYQNLQRDNIRWGAFPAYYTDGTRTHFDRSKIVTADWTYQDNKTTTFYVDFQQKLFNDASFNLKATYKDIKQGWALLNSYGWAIDKTTNLSSGPAWSLETNPYNQREQNIDAYFNLPFDISGLPQEIVTGFNYHQAKVVNPYFYSSRVSVGLIDYDSIYAIPYPESHRTKTQGILNETAQTAGYVAGKFTILEPLKVVIGTRLTNWKYEQEDGVGNREFKNQLTPYFGIVYELNQNHSLYASYTDIFNPQNYKDVNGKYLDPIIGKQYETGIKSGYFDGRLNTALSIFQIQQDNVAEALNNVFISNGDQAYHGVSGIKSKGVELEIDGEIIDNWNINFGIAHFEAKDPEGEKFNTQAARTTANLFSKYKWEKFSIGGGLSYRSKYYNGETAYGVLVQDAYFLANAMLGYDVDKNIKVQLNANNIFDKKYYESVSNGTYHYGTPRNATLSLKYHF</sequence>
<evidence type="ECO:0000256" key="15">
    <source>
        <dbReference type="PROSITE-ProRule" id="PRU10144"/>
    </source>
</evidence>
<dbReference type="GO" id="GO:0009279">
    <property type="term" value="C:cell outer membrane"/>
    <property type="evidence" value="ECO:0007669"/>
    <property type="project" value="UniProtKB-SubCell"/>
</dbReference>
<dbReference type="Gene3D" id="2.170.130.10">
    <property type="entry name" value="TonB-dependent receptor, plug domain"/>
    <property type="match status" value="1"/>
</dbReference>
<keyword evidence="9" id="KW-0406">Ion transport</keyword>
<feature type="domain" description="TonB-dependent receptor plug" evidence="20">
    <location>
        <begin position="75"/>
        <end position="170"/>
    </location>
</feature>
<keyword evidence="8" id="KW-0408">Iron</keyword>
<dbReference type="InterPro" id="IPR036942">
    <property type="entry name" value="Beta-barrel_TonB_sf"/>
</dbReference>
<keyword evidence="6 14" id="KW-0812">Transmembrane</keyword>
<keyword evidence="5" id="KW-0410">Iron transport</keyword>
<dbReference type="Pfam" id="PF07715">
    <property type="entry name" value="Plug"/>
    <property type="match status" value="1"/>
</dbReference>
<dbReference type="CDD" id="cd01347">
    <property type="entry name" value="ligand_gated_channel"/>
    <property type="match status" value="1"/>
</dbReference>
<feature type="signal peptide" evidence="18">
    <location>
        <begin position="1"/>
        <end position="33"/>
    </location>
</feature>
<keyword evidence="12 21" id="KW-0675">Receptor</keyword>
<keyword evidence="11 14" id="KW-0472">Membrane</keyword>
<dbReference type="GO" id="GO:0015344">
    <property type="term" value="F:siderophore uptake transmembrane transporter activity"/>
    <property type="evidence" value="ECO:0007669"/>
    <property type="project" value="TreeGrafter"/>
</dbReference>
<gene>
    <name evidence="21" type="ORF">SAMN05421731_101450</name>
</gene>
<dbReference type="SUPFAM" id="SSF56935">
    <property type="entry name" value="Porins"/>
    <property type="match status" value="1"/>
</dbReference>
<dbReference type="InterPro" id="IPR037066">
    <property type="entry name" value="Plug_dom_sf"/>
</dbReference>
<evidence type="ECO:0000256" key="7">
    <source>
        <dbReference type="ARBA" id="ARBA00022729"/>
    </source>
</evidence>
<evidence type="ECO:0000256" key="3">
    <source>
        <dbReference type="ARBA" id="ARBA00022448"/>
    </source>
</evidence>
<reference evidence="22" key="1">
    <citation type="submission" date="2016-09" db="EMBL/GenBank/DDBJ databases">
        <authorList>
            <person name="Varghese N."/>
            <person name="Submissions S."/>
        </authorList>
    </citation>
    <scope>NUCLEOTIDE SEQUENCE [LARGE SCALE GENOMIC DNA]</scope>
    <source>
        <strain evidence="22">ANC 4466</strain>
    </source>
</reference>
<dbReference type="PROSITE" id="PS01156">
    <property type="entry name" value="TONB_DEPENDENT_REC_2"/>
    <property type="match status" value="1"/>
</dbReference>
<dbReference type="OrthoDB" id="8663017at2"/>
<evidence type="ECO:0000259" key="19">
    <source>
        <dbReference type="Pfam" id="PF00593"/>
    </source>
</evidence>
<dbReference type="InterPro" id="IPR010105">
    <property type="entry name" value="TonB_sidphr_rcpt"/>
</dbReference>
<evidence type="ECO:0000256" key="11">
    <source>
        <dbReference type="ARBA" id="ARBA00023136"/>
    </source>
</evidence>
<evidence type="ECO:0000256" key="5">
    <source>
        <dbReference type="ARBA" id="ARBA00022496"/>
    </source>
</evidence>
<evidence type="ECO:0000256" key="13">
    <source>
        <dbReference type="ARBA" id="ARBA00023237"/>
    </source>
</evidence>
<comment type="similarity">
    <text evidence="2 14 16">Belongs to the TonB-dependent receptor family.</text>
</comment>
<evidence type="ECO:0000256" key="2">
    <source>
        <dbReference type="ARBA" id="ARBA00009810"/>
    </source>
</evidence>
<dbReference type="PANTHER" id="PTHR32552">
    <property type="entry name" value="FERRICHROME IRON RECEPTOR-RELATED"/>
    <property type="match status" value="1"/>
</dbReference>
<feature type="chain" id="PRO_5012602400" evidence="18">
    <location>
        <begin position="34"/>
        <end position="712"/>
    </location>
</feature>
<dbReference type="AlphaFoldDB" id="A0A240E568"/>
<feature type="domain" description="TonB-dependent receptor-like beta-barrel" evidence="19">
    <location>
        <begin position="259"/>
        <end position="682"/>
    </location>
</feature>
<evidence type="ECO:0000256" key="17">
    <source>
        <dbReference type="SAM" id="MobiDB-lite"/>
    </source>
</evidence>
<dbReference type="EMBL" id="OANT01000001">
    <property type="protein sequence ID" value="SNX43413.1"/>
    <property type="molecule type" value="Genomic_DNA"/>
</dbReference>
<comment type="subcellular location">
    <subcellularLocation>
        <location evidence="1 14">Cell outer membrane</location>
        <topology evidence="1 14">Multi-pass membrane protein</topology>
    </subcellularLocation>
</comment>
<protein>
    <submittedName>
        <fullName evidence="21">Outer-membrane receptor for ferric coprogen and ferric-rhodotorulic acid</fullName>
    </submittedName>
</protein>
<dbReference type="Gene3D" id="2.40.170.20">
    <property type="entry name" value="TonB-dependent receptor, beta-barrel domain"/>
    <property type="match status" value="1"/>
</dbReference>
<dbReference type="InterPro" id="IPR010917">
    <property type="entry name" value="TonB_rcpt_CS"/>
</dbReference>
<dbReference type="NCBIfam" id="TIGR01783">
    <property type="entry name" value="TonB-siderophor"/>
    <property type="match status" value="1"/>
</dbReference>
<evidence type="ECO:0000256" key="1">
    <source>
        <dbReference type="ARBA" id="ARBA00004571"/>
    </source>
</evidence>
<keyword evidence="4 14" id="KW-1134">Transmembrane beta strand</keyword>
<dbReference type="PANTHER" id="PTHR32552:SF74">
    <property type="entry name" value="HYDROXAMATE SIDEROPHORE RECEPTOR FHUE"/>
    <property type="match status" value="1"/>
</dbReference>
<keyword evidence="22" id="KW-1185">Reference proteome</keyword>